<keyword evidence="2" id="KW-1185">Reference proteome</keyword>
<name>A0A2D3V321_9PEZI</name>
<dbReference type="GeneID" id="35605438"/>
<accession>A0A2D3V321</accession>
<dbReference type="RefSeq" id="XP_023631391.1">
    <property type="nucleotide sequence ID" value="XM_023775623.1"/>
</dbReference>
<evidence type="ECO:0000313" key="2">
    <source>
        <dbReference type="Proteomes" id="UP000225277"/>
    </source>
</evidence>
<evidence type="ECO:0000313" key="1">
    <source>
        <dbReference type="EMBL" id="CZT24667.1"/>
    </source>
</evidence>
<dbReference type="Proteomes" id="UP000225277">
    <property type="component" value="Unassembled WGS sequence"/>
</dbReference>
<proteinExistence type="predicted"/>
<reference evidence="1 2" key="1">
    <citation type="submission" date="2016-03" db="EMBL/GenBank/DDBJ databases">
        <authorList>
            <person name="Ploux O."/>
        </authorList>
    </citation>
    <scope>NUCLEOTIDE SEQUENCE [LARGE SCALE GENOMIC DNA]</scope>
    <source>
        <strain evidence="1 2">URUG2</strain>
    </source>
</reference>
<sequence length="41" mass="4713">MNVHFNETLQHPDFLAVHHGNLGESTEITKSRASVSIRWRP</sequence>
<organism evidence="1 2">
    <name type="scientific">Ramularia collo-cygni</name>
    <dbReference type="NCBI Taxonomy" id="112498"/>
    <lineage>
        <taxon>Eukaryota</taxon>
        <taxon>Fungi</taxon>
        <taxon>Dikarya</taxon>
        <taxon>Ascomycota</taxon>
        <taxon>Pezizomycotina</taxon>
        <taxon>Dothideomycetes</taxon>
        <taxon>Dothideomycetidae</taxon>
        <taxon>Mycosphaerellales</taxon>
        <taxon>Mycosphaerellaceae</taxon>
        <taxon>Ramularia</taxon>
    </lineage>
</organism>
<dbReference type="EMBL" id="FJUY01000022">
    <property type="protein sequence ID" value="CZT24667.1"/>
    <property type="molecule type" value="Genomic_DNA"/>
</dbReference>
<gene>
    <name evidence="1" type="ORF">RCC_10393</name>
</gene>
<dbReference type="AlphaFoldDB" id="A0A2D3V321"/>
<protein>
    <submittedName>
        <fullName evidence="1">Uncharacterized protein</fullName>
    </submittedName>
</protein>